<accession>A0ACB9BNH4</accession>
<evidence type="ECO:0000313" key="2">
    <source>
        <dbReference type="Proteomes" id="UP001055811"/>
    </source>
</evidence>
<reference evidence="2" key="1">
    <citation type="journal article" date="2022" name="Mol. Ecol. Resour.">
        <title>The genomes of chicory, endive, great burdock and yacon provide insights into Asteraceae palaeo-polyploidization history and plant inulin production.</title>
        <authorList>
            <person name="Fan W."/>
            <person name="Wang S."/>
            <person name="Wang H."/>
            <person name="Wang A."/>
            <person name="Jiang F."/>
            <person name="Liu H."/>
            <person name="Zhao H."/>
            <person name="Xu D."/>
            <person name="Zhang Y."/>
        </authorList>
    </citation>
    <scope>NUCLEOTIDE SEQUENCE [LARGE SCALE GENOMIC DNA]</scope>
    <source>
        <strain evidence="2">cv. Punajuju</strain>
    </source>
</reference>
<dbReference type="Proteomes" id="UP001055811">
    <property type="component" value="Linkage Group LG06"/>
</dbReference>
<keyword evidence="2" id="KW-1185">Reference proteome</keyword>
<evidence type="ECO:0000313" key="1">
    <source>
        <dbReference type="EMBL" id="KAI3723575.1"/>
    </source>
</evidence>
<comment type="caution">
    <text evidence="1">The sequence shown here is derived from an EMBL/GenBank/DDBJ whole genome shotgun (WGS) entry which is preliminary data.</text>
</comment>
<protein>
    <submittedName>
        <fullName evidence="1">Uncharacterized protein</fullName>
    </submittedName>
</protein>
<dbReference type="EMBL" id="CM042014">
    <property type="protein sequence ID" value="KAI3723575.1"/>
    <property type="molecule type" value="Genomic_DNA"/>
</dbReference>
<proteinExistence type="predicted"/>
<name>A0ACB9BNH4_CICIN</name>
<reference evidence="1 2" key="2">
    <citation type="journal article" date="2022" name="Mol. Ecol. Resour.">
        <title>The genomes of chicory, endive, great burdock and yacon provide insights into Asteraceae paleo-polyploidization history and plant inulin production.</title>
        <authorList>
            <person name="Fan W."/>
            <person name="Wang S."/>
            <person name="Wang H."/>
            <person name="Wang A."/>
            <person name="Jiang F."/>
            <person name="Liu H."/>
            <person name="Zhao H."/>
            <person name="Xu D."/>
            <person name="Zhang Y."/>
        </authorList>
    </citation>
    <scope>NUCLEOTIDE SEQUENCE [LARGE SCALE GENOMIC DNA]</scope>
    <source>
        <strain evidence="2">cv. Punajuju</strain>
        <tissue evidence="1">Leaves</tissue>
    </source>
</reference>
<organism evidence="1 2">
    <name type="scientific">Cichorium intybus</name>
    <name type="common">Chicory</name>
    <dbReference type="NCBI Taxonomy" id="13427"/>
    <lineage>
        <taxon>Eukaryota</taxon>
        <taxon>Viridiplantae</taxon>
        <taxon>Streptophyta</taxon>
        <taxon>Embryophyta</taxon>
        <taxon>Tracheophyta</taxon>
        <taxon>Spermatophyta</taxon>
        <taxon>Magnoliopsida</taxon>
        <taxon>eudicotyledons</taxon>
        <taxon>Gunneridae</taxon>
        <taxon>Pentapetalae</taxon>
        <taxon>asterids</taxon>
        <taxon>campanulids</taxon>
        <taxon>Asterales</taxon>
        <taxon>Asteraceae</taxon>
        <taxon>Cichorioideae</taxon>
        <taxon>Cichorieae</taxon>
        <taxon>Cichoriinae</taxon>
        <taxon>Cichorium</taxon>
    </lineage>
</organism>
<gene>
    <name evidence="1" type="ORF">L2E82_35253</name>
</gene>
<sequence length="537" mass="61070">MWDTGKMRSTTQLLEAALGALHVKPVILKRYGRKDRAWRFKATSKHSWELIRKQQLGSNRRTNKPFDPGKFEEQWVNKGMVVSRGSHDPHATRSSGFRNFLAIFLAHFVPTAKVKSGDLIRGLETAARRAAPLLMGRVAMMFRLVHAFLEFPAELASSTEYTSWRDALRSRRVLEATVIERDILRDAGLWGAIEPFLHRTWTHEEASFTCRGWDRIMATDEDMVYTELLLEFLSTIHFAPRASDPRSRLVRFRLGGEHTECNLREFRRRTGIYTPTDLQHRYFTRFFGSCIQGEPDRAPNMEIWTPLSNVRYEAGTSRESQLRDPLHRLMHRIVSTSIMQREGGEKVSGDDMTFLWALLDPSRFLHLPFALAVALSTHSTGASSSSPLARGYFITRLARSYGILTAPVAASLTALPPSHTTARTLERMRFIELQPPGQYIRAPTEPPQAPQPVYAQHGRRRRRPEPAPEPVAPTEPHQVESAAIHRLEARVARMEDQLEWIGEVLLELATQQGRRPRPFPASAHNNEAGPSRPPGSD</sequence>